<organism evidence="2 3">
    <name type="scientific">Mycobacteroides abscessus subsp. bolletii 1513</name>
    <dbReference type="NCBI Taxonomy" id="1299321"/>
    <lineage>
        <taxon>Bacteria</taxon>
        <taxon>Bacillati</taxon>
        <taxon>Actinomycetota</taxon>
        <taxon>Actinomycetes</taxon>
        <taxon>Mycobacteriales</taxon>
        <taxon>Mycobacteriaceae</taxon>
        <taxon>Mycobacteroides</taxon>
        <taxon>Mycobacteroides abscessus</taxon>
    </lineage>
</organism>
<reference evidence="2 3" key="1">
    <citation type="submission" date="2013-12" db="EMBL/GenBank/DDBJ databases">
        <authorList>
            <person name="Zelazny A."/>
            <person name="Olivier K."/>
            <person name="Holland S."/>
            <person name="Lenaerts A."/>
            <person name="Ordway D."/>
            <person name="DeGroote M.A."/>
            <person name="Parker T."/>
            <person name="Sizemore C."/>
            <person name="Tallon L.J."/>
            <person name="Sadzewicz L.K."/>
            <person name="Sengamalay N."/>
            <person name="Fraser C.M."/>
            <person name="Hine E."/>
            <person name="Shefchek K.A."/>
            <person name="Das S.P."/>
            <person name="Tettelin H."/>
        </authorList>
    </citation>
    <scope>NUCLEOTIDE SEQUENCE [LARGE SCALE GENOMIC DNA]</scope>
    <source>
        <strain evidence="2 3">1513</strain>
    </source>
</reference>
<feature type="domain" description="Mce/MlaD" evidence="1">
    <location>
        <begin position="38"/>
        <end position="113"/>
    </location>
</feature>
<comment type="caution">
    <text evidence="2">The sequence shown here is derived from an EMBL/GenBank/DDBJ whole genome shotgun (WGS) entry which is preliminary data.</text>
</comment>
<dbReference type="PANTHER" id="PTHR33371">
    <property type="entry name" value="INTERMEMBRANE PHOSPHOLIPID TRANSPORT SYSTEM BINDING PROTEIN MLAD-RELATED"/>
    <property type="match status" value="1"/>
</dbReference>
<dbReference type="InterPro" id="IPR003399">
    <property type="entry name" value="Mce/MlaD"/>
</dbReference>
<dbReference type="Proteomes" id="UP000023351">
    <property type="component" value="Unassembled WGS sequence"/>
</dbReference>
<dbReference type="Pfam" id="PF02470">
    <property type="entry name" value="MlaD"/>
    <property type="match status" value="1"/>
</dbReference>
<accession>X8DEU4</accession>
<evidence type="ECO:0000313" key="3">
    <source>
        <dbReference type="Proteomes" id="UP000023351"/>
    </source>
</evidence>
<sequence length="451" mass="47228">MAETRGPAVVAAVLLTSGCSTNGLASLPLPAPGMTGGSYGLTAVFTNILNLPARAKVKLGGADIGEVDSMSTANYTAVVTMRIRSDVEIPKGTTVELRTATPLGDVFVALKPPRPAVPDAPLLRDGDTIGLDATTAAATVEAVLSSAAIIVNGGAVRNLTGTVNGLGRATGTNGQAFGDLIGKSNRLLSTLNARSSQLDSALRDTAQLAAEMNTRHDTLSDLLVAAAPATDTLAANASHIADLADQVGLVTKQLSKFPSIAGTDTSGRSVIADFNTLSASFNDITVSPDTSLAALNRLMPPIIKIMAGSAFAARVSIDKLALGSIPDIGYQGDPGFHGPKRYDWAKLVGSFKYTLWRLQERVVGKGPDARRFRCVPARRSRASSSRCRVRRPFRRSRRDDQYARHHDRGRCEDGSPPTLLVVRDGTAGDLAGGMCLLDGGRIACESLRVDV</sequence>
<dbReference type="PANTHER" id="PTHR33371:SF15">
    <property type="entry name" value="LIPOPROTEIN LPRN"/>
    <property type="match status" value="1"/>
</dbReference>
<evidence type="ECO:0000313" key="2">
    <source>
        <dbReference type="EMBL" id="EUA66233.1"/>
    </source>
</evidence>
<name>X8DEU4_9MYCO</name>
<proteinExistence type="predicted"/>
<dbReference type="PATRIC" id="fig|1299321.3.peg.5216"/>
<dbReference type="AlphaFoldDB" id="X8DEU4"/>
<dbReference type="EMBL" id="JAOJ01000003">
    <property type="protein sequence ID" value="EUA66233.1"/>
    <property type="molecule type" value="Genomic_DNA"/>
</dbReference>
<gene>
    <name evidence="2" type="ORF">I540_5395</name>
</gene>
<evidence type="ECO:0000259" key="1">
    <source>
        <dbReference type="Pfam" id="PF02470"/>
    </source>
</evidence>
<dbReference type="GO" id="GO:0005576">
    <property type="term" value="C:extracellular region"/>
    <property type="evidence" value="ECO:0007669"/>
    <property type="project" value="TreeGrafter"/>
</dbReference>
<dbReference type="InterPro" id="IPR052336">
    <property type="entry name" value="MlaD_Phospholipid_Transporter"/>
</dbReference>
<dbReference type="PROSITE" id="PS51257">
    <property type="entry name" value="PROKAR_LIPOPROTEIN"/>
    <property type="match status" value="1"/>
</dbReference>
<protein>
    <submittedName>
        <fullName evidence="2">Mce related family protein</fullName>
    </submittedName>
</protein>